<sequence length="207" mass="23540">MKRDDNGSDFDDEVNFAKPPEKSIQEIVKADNDDPSLVKYKQELLGSAAAASAPIILRQDNPERVIVTNISLISDGQVKRSMDLPGPADFVLAIKEGCSYNIRIQYYVQREIVSGLRYQHKIKRLGVSVEKETYMFGSFAPRHEIYEYTSPPEEAPSGLLHRGKYSVTSLVRDDDDHVYLKWNWVLEITKECVAGPVKNYMCHRSNN</sequence>
<reference evidence="2" key="1">
    <citation type="submission" date="2022-11" db="UniProtKB">
        <authorList>
            <consortium name="WormBaseParasite"/>
        </authorList>
    </citation>
    <scope>IDENTIFICATION</scope>
</reference>
<evidence type="ECO:0000313" key="1">
    <source>
        <dbReference type="Proteomes" id="UP000887576"/>
    </source>
</evidence>
<accession>A0AC34QT75</accession>
<evidence type="ECO:0000313" key="2">
    <source>
        <dbReference type="WBParaSite" id="JU765_v2.g19091.t1"/>
    </source>
</evidence>
<organism evidence="1 2">
    <name type="scientific">Panagrolaimus sp. JU765</name>
    <dbReference type="NCBI Taxonomy" id="591449"/>
    <lineage>
        <taxon>Eukaryota</taxon>
        <taxon>Metazoa</taxon>
        <taxon>Ecdysozoa</taxon>
        <taxon>Nematoda</taxon>
        <taxon>Chromadorea</taxon>
        <taxon>Rhabditida</taxon>
        <taxon>Tylenchina</taxon>
        <taxon>Panagrolaimomorpha</taxon>
        <taxon>Panagrolaimoidea</taxon>
        <taxon>Panagrolaimidae</taxon>
        <taxon>Panagrolaimus</taxon>
    </lineage>
</organism>
<protein>
    <submittedName>
        <fullName evidence="2">Rho GDP-dissociation inhibitor 1</fullName>
    </submittedName>
</protein>
<dbReference type="Proteomes" id="UP000887576">
    <property type="component" value="Unplaced"/>
</dbReference>
<proteinExistence type="predicted"/>
<dbReference type="WBParaSite" id="JU765_v2.g19091.t1">
    <property type="protein sequence ID" value="JU765_v2.g19091.t1"/>
    <property type="gene ID" value="JU765_v2.g19091"/>
</dbReference>
<name>A0AC34QT75_9BILA</name>